<dbReference type="CDD" id="cd00812">
    <property type="entry name" value="LeuRS_core"/>
    <property type="match status" value="1"/>
</dbReference>
<feature type="domain" description="Aminoacyl-tRNA synthetase class Ia" evidence="11">
    <location>
        <begin position="411"/>
        <end position="588"/>
    </location>
</feature>
<dbReference type="PANTHER" id="PTHR43740">
    <property type="entry name" value="LEUCYL-TRNA SYNTHETASE"/>
    <property type="match status" value="1"/>
</dbReference>
<feature type="domain" description="Leucyl-tRNA synthetase editing" evidence="14">
    <location>
        <begin position="223"/>
        <end position="408"/>
    </location>
</feature>
<evidence type="ECO:0000256" key="10">
    <source>
        <dbReference type="RuleBase" id="RU363035"/>
    </source>
</evidence>
<dbReference type="FunFam" id="1.10.730.10:FF:000003">
    <property type="entry name" value="Leucine--tRNA ligase"/>
    <property type="match status" value="1"/>
</dbReference>
<feature type="short sequence motif" description="'KMSKS' region" evidence="9">
    <location>
        <begin position="626"/>
        <end position="630"/>
    </location>
</feature>
<dbReference type="InterPro" id="IPR025709">
    <property type="entry name" value="Leu_tRNA-synth_edit"/>
</dbReference>
<gene>
    <name evidence="9 15" type="primary">leuS</name>
    <name evidence="15" type="ordered locus">RIEPE_0083</name>
</gene>
<evidence type="ECO:0000313" key="16">
    <source>
        <dbReference type="Proteomes" id="UP000001700"/>
    </source>
</evidence>
<evidence type="ECO:0000256" key="9">
    <source>
        <dbReference type="HAMAP-Rule" id="MF_00049"/>
    </source>
</evidence>
<protein>
    <recommendedName>
        <fullName evidence="9">Leucine--tRNA ligase</fullName>
        <ecNumber evidence="9">6.1.1.4</ecNumber>
    </recommendedName>
    <alternativeName>
        <fullName evidence="9">Leucyl-tRNA synthetase</fullName>
        <shortName evidence="9">LeuRS</shortName>
    </alternativeName>
</protein>
<feature type="domain" description="Methionyl/Leucyl tRNA synthetase" evidence="13">
    <location>
        <begin position="41"/>
        <end position="189"/>
    </location>
</feature>
<dbReference type="Pfam" id="PF09334">
    <property type="entry name" value="tRNA-synt_1g"/>
    <property type="match status" value="1"/>
</dbReference>
<dbReference type="GO" id="GO:0005524">
    <property type="term" value="F:ATP binding"/>
    <property type="evidence" value="ECO:0007669"/>
    <property type="project" value="UniProtKB-UniRule"/>
</dbReference>
<sequence length="865" mass="103337">MKEKNAYRPKEIEKYVQEYWEKNKTFRVNMDVKKKKFYCLSMFPYPSGKLHMGHVRNYTIGDVIARCQRMLGKNVLHPMGWDSFGLPAENAAKRNKVSAFHWTVENIRNMKDQLKKLGLSYDWSRELSTCEPNYYRWEQWFFTKLYEKGLIYKKLTEVNWCPTDKTVLANEQVVNGSCWYCEGKIERKNQLQWFIKITQYSEELLQGLNDLKRWPKKVKTMQRNWIGREEGLEIEFRILHTREKLFVHLEKRKIYTIMGISCLYIASNHPLIIKISKKDKRIRNFIQSCRKIQISEEVISTIEKEGVFSKMYSIHPITGKSIPIWIVNFLFNQNICVKLSIPNYNHEDYKFSKKYNIPFERIILKNTKDLDYSQKDRTEVFEETILTHIEEYDGMKIKDINNQITKKLTSLKVSKKKIVYRLRDWEVSRQRLWGVRIPIATKDDKKVIVIPEKYLPIISYEDKKGPKIYSEFKDLDKFKNNSIRIEGEECYLEKDTLDTFVQSSWYYARHTCPNYNEGMLDKEEANYWLPIDQYIGGIEHATMHLLYIRFFHKLMRDQGLLFSNEPVKSLLCQGMILSDAFYSLDKDKKKIWLSSDQISIKRNKNGRIVESKDRQGNSVTYAGMIKMSKSKNNGVNPERILEKYGADTMRLFMMFIAPIEMNIEWRISQMNGAHRFIKKLWKMIFDHSENQSNEVLQVNQLTERQIDLYLNLQKTIKKVTQDMIDQFHFNTAISEIMKFVNKISNYHQKNEQDIALIKEAFNQVVLMLFPVIPHVCFILWKVLGNHQNIDFQEWPRFDESYINSQTKKSLIVQINGKFYDKIYVKENFSEEKIISIVRKKCFRRKLNKIKRVIYIRSKLINILVE</sequence>
<feature type="binding site" evidence="9">
    <location>
        <position position="629"/>
    </location>
    <ligand>
        <name>ATP</name>
        <dbReference type="ChEBI" id="CHEBI:30616"/>
    </ligand>
</feature>
<dbReference type="Proteomes" id="UP000001700">
    <property type="component" value="Chromosome"/>
</dbReference>
<dbReference type="Gene3D" id="1.10.730.10">
    <property type="entry name" value="Isoleucyl-tRNA Synthetase, Domain 1"/>
    <property type="match status" value="2"/>
</dbReference>
<evidence type="ECO:0000256" key="3">
    <source>
        <dbReference type="ARBA" id="ARBA00022598"/>
    </source>
</evidence>
<feature type="short sequence motif" description="'HIGH' region" evidence="9">
    <location>
        <begin position="44"/>
        <end position="54"/>
    </location>
</feature>
<dbReference type="AlphaFoldDB" id="D4G7P4"/>
<proteinExistence type="inferred from homology"/>
<dbReference type="Pfam" id="PF13603">
    <property type="entry name" value="tRNA-synt_1_2"/>
    <property type="match status" value="1"/>
</dbReference>
<dbReference type="InterPro" id="IPR015413">
    <property type="entry name" value="Methionyl/Leucyl_tRNA_Synth"/>
</dbReference>
<dbReference type="SUPFAM" id="SSF52374">
    <property type="entry name" value="Nucleotidylyl transferase"/>
    <property type="match status" value="1"/>
</dbReference>
<comment type="subcellular location">
    <subcellularLocation>
        <location evidence="9">Cytoplasm</location>
    </subcellularLocation>
</comment>
<dbReference type="RefSeq" id="WP_013087883.1">
    <property type="nucleotide sequence ID" value="NC_014109.1"/>
</dbReference>
<evidence type="ECO:0000256" key="7">
    <source>
        <dbReference type="ARBA" id="ARBA00023146"/>
    </source>
</evidence>
<evidence type="ECO:0000259" key="13">
    <source>
        <dbReference type="Pfam" id="PF09334"/>
    </source>
</evidence>
<dbReference type="SUPFAM" id="SSF50677">
    <property type="entry name" value="ValRS/IleRS/LeuRS editing domain"/>
    <property type="match status" value="1"/>
</dbReference>
<keyword evidence="7 9" id="KW-0030">Aminoacyl-tRNA synthetase</keyword>
<keyword evidence="2 9" id="KW-0963">Cytoplasm</keyword>
<dbReference type="InterPro" id="IPR001412">
    <property type="entry name" value="aa-tRNA-synth_I_CS"/>
</dbReference>
<dbReference type="CDD" id="cd07958">
    <property type="entry name" value="Anticodon_Ia_Leu_BEm"/>
    <property type="match status" value="1"/>
</dbReference>
<organism evidence="15 16">
    <name type="scientific">Riesia pediculicola (strain USDA)</name>
    <dbReference type="NCBI Taxonomy" id="515618"/>
    <lineage>
        <taxon>Bacteria</taxon>
        <taxon>Pseudomonadati</taxon>
        <taxon>Pseudomonadota</taxon>
        <taxon>Gammaproteobacteria</taxon>
        <taxon>Enterobacterales</taxon>
        <taxon>Enterobacteriaceae</taxon>
        <taxon>Candidatus Riesia</taxon>
    </lineage>
</organism>
<reference evidence="15" key="1">
    <citation type="submission" date="2008-05" db="EMBL/GenBank/DDBJ databases">
        <title>Genome sequence of Riesia pediculicola USDA.</title>
        <authorList>
            <person name="Kirkness E.F."/>
        </authorList>
    </citation>
    <scope>NUCLEOTIDE SEQUENCE [LARGE SCALE GENOMIC DNA]</scope>
    <source>
        <strain evidence="15">USDA</strain>
    </source>
</reference>
<dbReference type="PROSITE" id="PS00178">
    <property type="entry name" value="AA_TRNA_LIGASE_I"/>
    <property type="match status" value="1"/>
</dbReference>
<evidence type="ECO:0000259" key="14">
    <source>
        <dbReference type="Pfam" id="PF13603"/>
    </source>
</evidence>
<evidence type="ECO:0000259" key="12">
    <source>
        <dbReference type="Pfam" id="PF08264"/>
    </source>
</evidence>
<dbReference type="HAMAP" id="MF_00049_B">
    <property type="entry name" value="Leu_tRNA_synth_B"/>
    <property type="match status" value="1"/>
</dbReference>
<evidence type="ECO:0000256" key="4">
    <source>
        <dbReference type="ARBA" id="ARBA00022741"/>
    </source>
</evidence>
<evidence type="ECO:0000256" key="6">
    <source>
        <dbReference type="ARBA" id="ARBA00022917"/>
    </source>
</evidence>
<dbReference type="GO" id="GO:0004823">
    <property type="term" value="F:leucine-tRNA ligase activity"/>
    <property type="evidence" value="ECO:0007669"/>
    <property type="project" value="UniProtKB-UniRule"/>
</dbReference>
<accession>D4G7P4</accession>
<dbReference type="PRINTS" id="PR00985">
    <property type="entry name" value="TRNASYNTHLEU"/>
</dbReference>
<dbReference type="Gene3D" id="2.20.28.290">
    <property type="match status" value="1"/>
</dbReference>
<dbReference type="InterPro" id="IPR009080">
    <property type="entry name" value="tRNAsynth_Ia_anticodon-bd"/>
</dbReference>
<dbReference type="KEGG" id="rip:RIEPE_0083"/>
<dbReference type="GO" id="GO:0002161">
    <property type="term" value="F:aminoacyl-tRNA deacylase activity"/>
    <property type="evidence" value="ECO:0007669"/>
    <property type="project" value="InterPro"/>
</dbReference>
<dbReference type="FunFam" id="3.40.50.620:FF:000003">
    <property type="entry name" value="Leucine--tRNA ligase"/>
    <property type="match status" value="1"/>
</dbReference>
<dbReference type="Gene3D" id="3.10.20.590">
    <property type="match status" value="1"/>
</dbReference>
<dbReference type="OrthoDB" id="9810365at2"/>
<dbReference type="PANTHER" id="PTHR43740:SF2">
    <property type="entry name" value="LEUCINE--TRNA LIGASE, MITOCHONDRIAL"/>
    <property type="match status" value="1"/>
</dbReference>
<dbReference type="SUPFAM" id="SSF47323">
    <property type="entry name" value="Anticodon-binding domain of a subclass of class I aminoacyl-tRNA synthetases"/>
    <property type="match status" value="1"/>
</dbReference>
<dbReference type="InterPro" id="IPR002300">
    <property type="entry name" value="aa-tRNA-synth_Ia"/>
</dbReference>
<dbReference type="GO" id="GO:0005829">
    <property type="term" value="C:cytosol"/>
    <property type="evidence" value="ECO:0007669"/>
    <property type="project" value="TreeGrafter"/>
</dbReference>
<evidence type="ECO:0000313" key="15">
    <source>
        <dbReference type="EMBL" id="ADD79907.1"/>
    </source>
</evidence>
<dbReference type="Gene3D" id="3.40.50.620">
    <property type="entry name" value="HUPs"/>
    <property type="match status" value="2"/>
</dbReference>
<feature type="domain" description="Methionyl/Valyl/Leucyl/Isoleucyl-tRNA synthetase anticodon-binding" evidence="12">
    <location>
        <begin position="711"/>
        <end position="832"/>
    </location>
</feature>
<dbReference type="GO" id="GO:0006429">
    <property type="term" value="P:leucyl-tRNA aminoacylation"/>
    <property type="evidence" value="ECO:0007669"/>
    <property type="project" value="UniProtKB-UniRule"/>
</dbReference>
<dbReference type="Pfam" id="PF08264">
    <property type="entry name" value="Anticodon_1"/>
    <property type="match status" value="1"/>
</dbReference>
<keyword evidence="4 9" id="KW-0547">Nucleotide-binding</keyword>
<name>D4G7P4_RIEPU</name>
<dbReference type="NCBIfam" id="TIGR00396">
    <property type="entry name" value="leuS_bact"/>
    <property type="match status" value="1"/>
</dbReference>
<dbReference type="EC" id="6.1.1.4" evidence="9"/>
<dbReference type="InterPro" id="IPR002302">
    <property type="entry name" value="Leu-tRNA-ligase"/>
</dbReference>
<dbReference type="InterPro" id="IPR013155">
    <property type="entry name" value="M/V/L/I-tRNA-synth_anticd-bd"/>
</dbReference>
<evidence type="ECO:0000256" key="2">
    <source>
        <dbReference type="ARBA" id="ARBA00022490"/>
    </source>
</evidence>
<comment type="similarity">
    <text evidence="1 9 10">Belongs to the class-I aminoacyl-tRNA synthetase family.</text>
</comment>
<dbReference type="EMBL" id="CP001085">
    <property type="protein sequence ID" value="ADD79907.1"/>
    <property type="molecule type" value="Genomic_DNA"/>
</dbReference>
<evidence type="ECO:0000256" key="8">
    <source>
        <dbReference type="ARBA" id="ARBA00047469"/>
    </source>
</evidence>
<dbReference type="FunFam" id="2.20.28.290:FF:000001">
    <property type="entry name" value="Leucine--tRNA ligase"/>
    <property type="match status" value="1"/>
</dbReference>
<dbReference type="eggNOG" id="COG0495">
    <property type="taxonomic scope" value="Bacteria"/>
</dbReference>
<feature type="domain" description="Aminoacyl-tRNA synthetase class Ia" evidence="11">
    <location>
        <begin position="626"/>
        <end position="665"/>
    </location>
</feature>
<evidence type="ECO:0000256" key="5">
    <source>
        <dbReference type="ARBA" id="ARBA00022840"/>
    </source>
</evidence>
<dbReference type="InterPro" id="IPR009008">
    <property type="entry name" value="Val/Leu/Ile-tRNA-synth_edit"/>
</dbReference>
<keyword evidence="5 9" id="KW-0067">ATP-binding</keyword>
<comment type="catalytic activity">
    <reaction evidence="8 9">
        <text>tRNA(Leu) + L-leucine + ATP = L-leucyl-tRNA(Leu) + AMP + diphosphate</text>
        <dbReference type="Rhea" id="RHEA:11688"/>
        <dbReference type="Rhea" id="RHEA-COMP:9613"/>
        <dbReference type="Rhea" id="RHEA-COMP:9622"/>
        <dbReference type="ChEBI" id="CHEBI:30616"/>
        <dbReference type="ChEBI" id="CHEBI:33019"/>
        <dbReference type="ChEBI" id="CHEBI:57427"/>
        <dbReference type="ChEBI" id="CHEBI:78442"/>
        <dbReference type="ChEBI" id="CHEBI:78494"/>
        <dbReference type="ChEBI" id="CHEBI:456215"/>
        <dbReference type="EC" id="6.1.1.4"/>
    </reaction>
</comment>
<evidence type="ECO:0000256" key="1">
    <source>
        <dbReference type="ARBA" id="ARBA00005594"/>
    </source>
</evidence>
<keyword evidence="16" id="KW-1185">Reference proteome</keyword>
<evidence type="ECO:0000259" key="11">
    <source>
        <dbReference type="Pfam" id="PF00133"/>
    </source>
</evidence>
<keyword evidence="3 9" id="KW-0436">Ligase</keyword>
<dbReference type="InterPro" id="IPR014729">
    <property type="entry name" value="Rossmann-like_a/b/a_fold"/>
</dbReference>
<keyword evidence="6 9" id="KW-0648">Protein biosynthesis</keyword>
<dbReference type="HOGENOM" id="CLU_004427_0_0_6"/>
<dbReference type="Pfam" id="PF00133">
    <property type="entry name" value="tRNA-synt_1"/>
    <property type="match status" value="2"/>
</dbReference>
<dbReference type="STRING" id="515618.RIEPE_0083"/>